<reference evidence="8 9" key="1">
    <citation type="journal article" date="2014" name="PLoS Genet.">
        <title>The Genome of Spironucleus salmonicida Highlights a Fish Pathogen Adapted to Fluctuating Environments.</title>
        <authorList>
            <person name="Xu F."/>
            <person name="Jerlstrom-Hultqvist J."/>
            <person name="Einarsson E."/>
            <person name="Astvaldsson A."/>
            <person name="Svard S.G."/>
            <person name="Andersson J.O."/>
        </authorList>
    </citation>
    <scope>NUCLEOTIDE SEQUENCE</scope>
    <source>
        <strain evidence="9">ATCC 50377</strain>
    </source>
</reference>
<dbReference type="GO" id="GO:0006272">
    <property type="term" value="P:leading strand elongation"/>
    <property type="evidence" value="ECO:0007669"/>
    <property type="project" value="TreeGrafter"/>
</dbReference>
<keyword evidence="10" id="KW-1185">Reference proteome</keyword>
<dbReference type="Gene3D" id="1.10.132.60">
    <property type="entry name" value="DNA polymerase family B, C-terminal domain"/>
    <property type="match status" value="1"/>
</dbReference>
<keyword evidence="2 5" id="KW-0808">Transferase</keyword>
<dbReference type="Gene3D" id="3.90.1600.10">
    <property type="entry name" value="Palm domain of DNA polymerase"/>
    <property type="match status" value="2"/>
</dbReference>
<evidence type="ECO:0000256" key="5">
    <source>
        <dbReference type="RuleBase" id="RU000442"/>
    </source>
</evidence>
<dbReference type="Pfam" id="PF08996">
    <property type="entry name" value="zf-DNA_Pol"/>
    <property type="match status" value="1"/>
</dbReference>
<feature type="domain" description="Zinc finger DNA-directed DNA polymerase family B alpha" evidence="7">
    <location>
        <begin position="1320"/>
        <end position="1470"/>
    </location>
</feature>
<evidence type="ECO:0000256" key="3">
    <source>
        <dbReference type="ARBA" id="ARBA00022695"/>
    </source>
</evidence>
<sequence length="1477" mass="169321">MSSVSSSSASFADEVSNDLLDRELEKKYLQEDLAYGGLNDIQLSESQESIVDENVVQQTRKEFQATTKYTSTATSGYINQDIDETVLEVKNKLEQDLIIFTQQAKEKNILEIKKDAMQQRKQIKAQFIEKMQQPVKIESSLINQSQELQVNDKTQVQLLQDENLIIIEDKQPQKQNVVDQQYKYDAISTSPTFDNTIIQQLDKSILDTPINLSYDNHYKKIGSVTQGKLVMFSTFFETCKDESQALAWGRVLAFDNQSELQGGFDPNKSQTQDACVMISGIKRVQYVLPSLKLENFSINSVIDWNEIYDVNIKFDDENFIDTVDHSLYDQEKFKKLALSIQNYLTTTYMVQQVKIEPVYRSYCFNNLTIPREPRLWLKVTYLASYPAIQVEQFLSQTQKLFLTVQSGTVKPLDLFLALNQIKAASWIEFKGFDVNSYKQRITEIQTLESQNKSSFKFQIQQKIIFQTQTYHEFQIDLQVGEIKTAFLHTQHSIPPPHLSCCYLSFRYSSENSIEEPVMATLTFSQQVSLNQNVPNQQSNSQTFVIGRRIKSFRPFKTGSLQMSSTEIGFEDSEKNNIINIKLIECEKEIDLFAILFKLLGELNPDVIVCHQLYGQFTNIMKRICKNIPWHIIQTELIRFSSKLTKTNLYQTQFSNDKSDFQSIIRSLFSGRLIIDLEKQIRELTPDDKQTTVEYTLNVLINQDLVITPSFFFMEKYKDTAIFKQEFLPELMRENFAVIKICKELSILPLTSKIAQLTYFQWNNVLNLGRAKRVEFLLLLNFLKTPFIIPDFQPVENSSNQPKFAGGFVLDPILGLYDSVILVLDFNSLYPSIIREYDICFTTVPPSVSMDSFLDEVENLKQFKFSCQLPKIIAQLVLQRQEVKKLIKEKQAQIRGSSSNERAHLEQQMQQLDIQQLALKLCANSMYGSLGYQMGRFYCPKVAASIPFKGRHELTNAVIAAKELGYEVVYGDTDSIMVDTGMRFLQLNKQIHGEQNASIVARTEIENLYKKVAGIAQAISSAVSTGKKFLELGLDYIFVKQLLLAKKKYAALKINSNQVIQLEVRGLDMVRRDWCDISRDFSRKILEILMWQTKSEAIENVMSFCEFIRSSFAQKQSQIGIHLFKMTKSISKPISQYGSQGNDLAHVHVAKMMIKRGKIVKPGQIIEYLVLNPQVLREKFKTEPTNFASQCVPFEDVTQHLSGCHPTSILDMDFYLTGQILPPLVRLCGFIPDLSQYQLAAALGIEIQQAIQQQTDSRVQVAQDLRDVYSQLSPFVYACKCGSYRAWPESEDVFSVNLDDRSKAVRGSQKSGSLLDFDDFLMAKCTKCGAKTDIDQVYHSLLIQFQYFKKTFYSSIMACSNQNCSNYIDFSSKISIQKGSLEFKSNFPQQSNLGANCLAGACSGEMSSVFSIQQYRNQLQFISELFNPNNPFYKSDVGQLQQGYSVFQSIHSFVEIYLDQQDVMFVDVQEMINGLKWE</sequence>
<keyword evidence="3 5" id="KW-0548">Nucleotidyltransferase</keyword>
<dbReference type="NCBIfam" id="TIGR00592">
    <property type="entry name" value="pol2"/>
    <property type="match status" value="1"/>
</dbReference>
<dbReference type="SUPFAM" id="SSF53098">
    <property type="entry name" value="Ribonuclease H-like"/>
    <property type="match status" value="1"/>
</dbReference>
<evidence type="ECO:0000256" key="1">
    <source>
        <dbReference type="ARBA" id="ARBA00005755"/>
    </source>
</evidence>
<dbReference type="VEuPathDB" id="GiardiaDB:SS50377_20255"/>
<protein>
    <recommendedName>
        <fullName evidence="5">DNA polymerase</fullName>
        <ecNumber evidence="5">2.7.7.7</ecNumber>
    </recommendedName>
</protein>
<dbReference type="EMBL" id="KI546100">
    <property type="protein sequence ID" value="EST45309.1"/>
    <property type="molecule type" value="Genomic_DNA"/>
</dbReference>
<dbReference type="Pfam" id="PF00136">
    <property type="entry name" value="DNA_pol_B"/>
    <property type="match status" value="2"/>
</dbReference>
<dbReference type="InterPro" id="IPR017964">
    <property type="entry name" value="DNA-dir_DNA_pol_B_CS"/>
</dbReference>
<dbReference type="InterPro" id="IPR012337">
    <property type="entry name" value="RNaseH-like_sf"/>
</dbReference>
<dbReference type="OrthoDB" id="6755010at2759"/>
<dbReference type="GO" id="GO:0003682">
    <property type="term" value="F:chromatin binding"/>
    <property type="evidence" value="ECO:0007669"/>
    <property type="project" value="TreeGrafter"/>
</dbReference>
<dbReference type="PRINTS" id="PR00106">
    <property type="entry name" value="DNAPOLB"/>
</dbReference>
<dbReference type="PANTHER" id="PTHR45861">
    <property type="entry name" value="DNA POLYMERASE ALPHA CATALYTIC SUBUNIT"/>
    <property type="match status" value="1"/>
</dbReference>
<dbReference type="Gene3D" id="3.30.420.10">
    <property type="entry name" value="Ribonuclease H-like superfamily/Ribonuclease H"/>
    <property type="match status" value="1"/>
</dbReference>
<dbReference type="Proteomes" id="UP000018208">
    <property type="component" value="Unassembled WGS sequence"/>
</dbReference>
<evidence type="ECO:0000313" key="10">
    <source>
        <dbReference type="Proteomes" id="UP000018208"/>
    </source>
</evidence>
<dbReference type="GO" id="GO:0003688">
    <property type="term" value="F:DNA replication origin binding"/>
    <property type="evidence" value="ECO:0007669"/>
    <property type="project" value="TreeGrafter"/>
</dbReference>
<dbReference type="Gene3D" id="3.30.70.2820">
    <property type="match status" value="1"/>
</dbReference>
<evidence type="ECO:0000259" key="7">
    <source>
        <dbReference type="Pfam" id="PF08996"/>
    </source>
</evidence>
<dbReference type="InterPro" id="IPR006172">
    <property type="entry name" value="DNA-dir_DNA_pol_B"/>
</dbReference>
<dbReference type="InterPro" id="IPR023211">
    <property type="entry name" value="DNA_pol_palm_dom_sf"/>
</dbReference>
<dbReference type="GO" id="GO:0000166">
    <property type="term" value="F:nucleotide binding"/>
    <property type="evidence" value="ECO:0007669"/>
    <property type="project" value="InterPro"/>
</dbReference>
<name>V6LWX8_9EUKA</name>
<evidence type="ECO:0000256" key="4">
    <source>
        <dbReference type="ARBA" id="ARBA00022932"/>
    </source>
</evidence>
<feature type="domain" description="DNA-directed DNA polymerase family B multifunctional" evidence="6">
    <location>
        <begin position="997"/>
        <end position="1227"/>
    </location>
</feature>
<reference evidence="9" key="2">
    <citation type="submission" date="2020-12" db="EMBL/GenBank/DDBJ databases">
        <title>New Spironucleus salmonicida genome in near-complete chromosomes.</title>
        <authorList>
            <person name="Xu F."/>
            <person name="Kurt Z."/>
            <person name="Jimenez-Gonzalez A."/>
            <person name="Astvaldsson A."/>
            <person name="Andersson J.O."/>
            <person name="Svard S.G."/>
        </authorList>
    </citation>
    <scope>NUCLEOTIDE SEQUENCE</scope>
    <source>
        <strain evidence="9">ATCC 50377</strain>
    </source>
</reference>
<proteinExistence type="inferred from homology"/>
<dbReference type="InterPro" id="IPR038256">
    <property type="entry name" value="Pol_alpha_znc_sf"/>
</dbReference>
<dbReference type="PANTHER" id="PTHR45861:SF1">
    <property type="entry name" value="DNA POLYMERASE ALPHA CATALYTIC SUBUNIT"/>
    <property type="match status" value="1"/>
</dbReference>
<dbReference type="PROSITE" id="PS00116">
    <property type="entry name" value="DNA_POLYMERASE_B"/>
    <property type="match status" value="1"/>
</dbReference>
<dbReference type="EMBL" id="AUWU02000001">
    <property type="protein sequence ID" value="KAH0576909.1"/>
    <property type="molecule type" value="Genomic_DNA"/>
</dbReference>
<dbReference type="SUPFAM" id="SSF56672">
    <property type="entry name" value="DNA/RNA polymerases"/>
    <property type="match status" value="1"/>
</dbReference>
<evidence type="ECO:0000313" key="8">
    <source>
        <dbReference type="EMBL" id="EST45309.1"/>
    </source>
</evidence>
<feature type="domain" description="DNA-directed DNA polymerase family B multifunctional" evidence="6">
    <location>
        <begin position="760"/>
        <end position="985"/>
    </location>
</feature>
<dbReference type="InterPro" id="IPR042087">
    <property type="entry name" value="DNA_pol_B_thumb"/>
</dbReference>
<keyword evidence="4 5" id="KW-0239">DNA-directed DNA polymerase</keyword>
<dbReference type="Gene3D" id="1.10.3200.20">
    <property type="entry name" value="DNA Polymerase alpha, zinc finger"/>
    <property type="match status" value="1"/>
</dbReference>
<dbReference type="GO" id="GO:0003697">
    <property type="term" value="F:single-stranded DNA binding"/>
    <property type="evidence" value="ECO:0007669"/>
    <property type="project" value="TreeGrafter"/>
</dbReference>
<dbReference type="EC" id="2.7.7.7" evidence="5"/>
<dbReference type="GO" id="GO:1902975">
    <property type="term" value="P:mitotic DNA replication initiation"/>
    <property type="evidence" value="ECO:0007669"/>
    <property type="project" value="TreeGrafter"/>
</dbReference>
<dbReference type="GO" id="GO:0005658">
    <property type="term" value="C:alpha DNA polymerase:primase complex"/>
    <property type="evidence" value="ECO:0007669"/>
    <property type="project" value="TreeGrafter"/>
</dbReference>
<evidence type="ECO:0000259" key="6">
    <source>
        <dbReference type="Pfam" id="PF00136"/>
    </source>
</evidence>
<keyword evidence="5" id="KW-0238">DNA-binding</keyword>
<organism evidence="8">
    <name type="scientific">Spironucleus salmonicida</name>
    <dbReference type="NCBI Taxonomy" id="348837"/>
    <lineage>
        <taxon>Eukaryota</taxon>
        <taxon>Metamonada</taxon>
        <taxon>Diplomonadida</taxon>
        <taxon>Hexamitidae</taxon>
        <taxon>Hexamitinae</taxon>
        <taxon>Spironucleus</taxon>
    </lineage>
</organism>
<dbReference type="GO" id="GO:0003887">
    <property type="term" value="F:DNA-directed DNA polymerase activity"/>
    <property type="evidence" value="ECO:0007669"/>
    <property type="project" value="UniProtKB-KW"/>
</dbReference>
<dbReference type="SMART" id="SM00486">
    <property type="entry name" value="POLBc"/>
    <property type="match status" value="1"/>
</dbReference>
<evidence type="ECO:0000256" key="2">
    <source>
        <dbReference type="ARBA" id="ARBA00022679"/>
    </source>
</evidence>
<dbReference type="GO" id="GO:0006273">
    <property type="term" value="P:lagging strand elongation"/>
    <property type="evidence" value="ECO:0007669"/>
    <property type="project" value="TreeGrafter"/>
</dbReference>
<dbReference type="InterPro" id="IPR036397">
    <property type="entry name" value="RNaseH_sf"/>
</dbReference>
<dbReference type="InterPro" id="IPR043502">
    <property type="entry name" value="DNA/RNA_pol_sf"/>
</dbReference>
<gene>
    <name evidence="8" type="ORF">SS50377_14886</name>
    <name evidence="9" type="ORF">SS50377_20255</name>
</gene>
<comment type="similarity">
    <text evidence="1 5">Belongs to the DNA polymerase type-B family.</text>
</comment>
<dbReference type="InterPro" id="IPR006134">
    <property type="entry name" value="DNA-dir_DNA_pol_B_multi_dom"/>
</dbReference>
<comment type="catalytic activity">
    <reaction evidence="5">
        <text>DNA(n) + a 2'-deoxyribonucleoside 5'-triphosphate = DNA(n+1) + diphosphate</text>
        <dbReference type="Rhea" id="RHEA:22508"/>
        <dbReference type="Rhea" id="RHEA-COMP:17339"/>
        <dbReference type="Rhea" id="RHEA-COMP:17340"/>
        <dbReference type="ChEBI" id="CHEBI:33019"/>
        <dbReference type="ChEBI" id="CHEBI:61560"/>
        <dbReference type="ChEBI" id="CHEBI:173112"/>
        <dbReference type="EC" id="2.7.7.7"/>
    </reaction>
</comment>
<keyword evidence="5" id="KW-0235">DNA replication</keyword>
<evidence type="ECO:0000313" key="9">
    <source>
        <dbReference type="EMBL" id="KAH0576909.1"/>
    </source>
</evidence>
<accession>V6LWX8</accession>
<dbReference type="InterPro" id="IPR015088">
    <property type="entry name" value="Znf_DNA-dir_DNA_pol_B_alpha"/>
</dbReference>